<comment type="caution">
    <text evidence="2">The sequence shown here is derived from an EMBL/GenBank/DDBJ whole genome shotgun (WGS) entry which is preliminary data.</text>
</comment>
<dbReference type="Proteomes" id="UP000637774">
    <property type="component" value="Unassembled WGS sequence"/>
</dbReference>
<reference evidence="3" key="1">
    <citation type="journal article" date="2019" name="Int. J. Syst. Evol. Microbiol.">
        <title>The Global Catalogue of Microorganisms (GCM) 10K type strain sequencing project: providing services to taxonomists for standard genome sequencing and annotation.</title>
        <authorList>
            <consortium name="The Broad Institute Genomics Platform"/>
            <consortium name="The Broad Institute Genome Sequencing Center for Infectious Disease"/>
            <person name="Wu L."/>
            <person name="Ma J."/>
        </authorList>
    </citation>
    <scope>NUCLEOTIDE SEQUENCE [LARGE SCALE GENOMIC DNA]</scope>
    <source>
        <strain evidence="3">CGMCC 1.14966</strain>
    </source>
</reference>
<organism evidence="2 3">
    <name type="scientific">Hymenobacter frigidus</name>
    <dbReference type="NCBI Taxonomy" id="1524095"/>
    <lineage>
        <taxon>Bacteria</taxon>
        <taxon>Pseudomonadati</taxon>
        <taxon>Bacteroidota</taxon>
        <taxon>Cytophagia</taxon>
        <taxon>Cytophagales</taxon>
        <taxon>Hymenobacteraceae</taxon>
        <taxon>Hymenobacter</taxon>
    </lineage>
</organism>
<sequence>MGFPLQLLLKTFSPRILMAKDKKKDSKKEQVAEDLLDVARTSLKKFRKVTREISRLSTGQKLVGGLALAAAGLAYLATLDSDATPAPPAPAATPPSDADQAIAPAVVSRPRRKVPKA</sequence>
<proteinExistence type="predicted"/>
<evidence type="ECO:0000313" key="2">
    <source>
        <dbReference type="EMBL" id="GGH84073.1"/>
    </source>
</evidence>
<protein>
    <recommendedName>
        <fullName evidence="4">YtxH domain-containing protein</fullName>
    </recommendedName>
</protein>
<keyword evidence="3" id="KW-1185">Reference proteome</keyword>
<dbReference type="EMBL" id="BMGY01000010">
    <property type="protein sequence ID" value="GGH84073.1"/>
    <property type="molecule type" value="Genomic_DNA"/>
</dbReference>
<evidence type="ECO:0000313" key="3">
    <source>
        <dbReference type="Proteomes" id="UP000637774"/>
    </source>
</evidence>
<accession>A0ABQ2A473</accession>
<name>A0ABQ2A473_9BACT</name>
<gene>
    <name evidence="2" type="ORF">GCM10011495_15150</name>
</gene>
<evidence type="ECO:0000256" key="1">
    <source>
        <dbReference type="SAM" id="MobiDB-lite"/>
    </source>
</evidence>
<feature type="region of interest" description="Disordered" evidence="1">
    <location>
        <begin position="83"/>
        <end position="117"/>
    </location>
</feature>
<evidence type="ECO:0008006" key="4">
    <source>
        <dbReference type="Google" id="ProtNLM"/>
    </source>
</evidence>